<dbReference type="Pfam" id="PF05134">
    <property type="entry name" value="T2SSL"/>
    <property type="match status" value="1"/>
</dbReference>
<organism evidence="2">
    <name type="scientific">Curvibacter symbiont subsp. Hydra magnipapillata</name>
    <dbReference type="NCBI Taxonomy" id="667019"/>
    <lineage>
        <taxon>Bacteria</taxon>
        <taxon>Pseudomonadati</taxon>
        <taxon>Pseudomonadota</taxon>
        <taxon>Betaproteobacteria</taxon>
        <taxon>Burkholderiales</taxon>
        <taxon>Comamonadaceae</taxon>
        <taxon>Curvibacter</taxon>
    </lineage>
</organism>
<dbReference type="Gene3D" id="3.30.420.380">
    <property type="match status" value="1"/>
</dbReference>
<reference evidence="2" key="1">
    <citation type="journal article" date="2010" name="Nature">
        <title>The Dynamic genome of Hydra.</title>
        <authorList>
            <person name="Chapman J.A."/>
            <person name="Kirkness E.F."/>
            <person name="Simakov O."/>
            <person name="Hampson S.E."/>
            <person name="Mitros T."/>
            <person name="Weinmaier T."/>
            <person name="Rattei T."/>
            <person name="Balasubramanian P.G."/>
            <person name="Borman J."/>
            <person name="Busam D."/>
            <person name="Disbennett K."/>
            <person name="Pfannkoch C."/>
            <person name="Sumin N."/>
            <person name="Sutton G."/>
            <person name="Viswanathan L."/>
            <person name="Walenz B."/>
            <person name="Goodstein D.M."/>
            <person name="Hellsten U."/>
            <person name="Kawashima T."/>
            <person name="Prochnik S.E."/>
            <person name="Putnam N.H."/>
            <person name="Shu S."/>
            <person name="Blumberg B."/>
            <person name="Dana C.E."/>
            <person name="Gee L."/>
            <person name="Kibler D.F."/>
            <person name="Law L."/>
            <person name="Lindgens D."/>
            <person name="Martinez D.E."/>
            <person name="Peng J."/>
            <person name="Wigge P.A."/>
            <person name="Bertulat B."/>
            <person name="Guder C."/>
            <person name="Nakamura Y."/>
            <person name="Ozbek S."/>
            <person name="Watanabe H."/>
            <person name="Khalturin K."/>
            <person name="Hemmrich G."/>
            <person name="Franke A."/>
            <person name="Augustin R."/>
            <person name="Fraune S."/>
            <person name="Hayakawa E."/>
            <person name="Hayakawa S."/>
            <person name="Hirose M."/>
            <person name="Hwang J."/>
            <person name="Ikeo K."/>
            <person name="Nishimiya-Fujisawa C."/>
            <person name="Ogura A."/>
            <person name="Takahashi T."/>
            <person name="Steinmetz P.R."/>
            <person name="Zhang X."/>
            <person name="Aufschnaiter R."/>
            <person name="Eder M.K."/>
            <person name="Gorny A.K."/>
            <person name="Salvenmoser W."/>
            <person name="Heimberg A.M."/>
            <person name="Wheeler B.M."/>
            <person name="Peterson K.J."/>
            <person name="Boettger A."/>
            <person name="Tischler P."/>
            <person name="Wolf A."/>
            <person name="Gojobori T."/>
            <person name="Remington K.A."/>
            <person name="Strausberg R.L."/>
            <person name="Venter J."/>
            <person name="Technau U."/>
            <person name="Hobmayer B."/>
            <person name="Bosch T.C."/>
            <person name="Holstein T.W."/>
            <person name="Fujisawa T."/>
            <person name="Bode H.R."/>
            <person name="David C.N."/>
            <person name="Rokhsar D.S."/>
            <person name="Steele R.E."/>
        </authorList>
    </citation>
    <scope>NUCLEOTIDE SEQUENCE</scope>
</reference>
<dbReference type="GO" id="GO:0015627">
    <property type="term" value="C:type II protein secretion system complex"/>
    <property type="evidence" value="ECO:0007669"/>
    <property type="project" value="InterPro"/>
</dbReference>
<name>C9YDY6_CURXX</name>
<dbReference type="InterPro" id="IPR024230">
    <property type="entry name" value="GspL_cyto_dom"/>
</dbReference>
<dbReference type="AlphaFoldDB" id="C9YDY6"/>
<dbReference type="InterPro" id="IPR043129">
    <property type="entry name" value="ATPase_NBD"/>
</dbReference>
<dbReference type="NCBIfam" id="TIGR01709">
    <property type="entry name" value="typeII_sec_gspL"/>
    <property type="match status" value="1"/>
</dbReference>
<evidence type="ECO:0000313" key="2">
    <source>
        <dbReference type="EMBL" id="CBA31596.1"/>
    </source>
</evidence>
<accession>C9YDY6</accession>
<gene>
    <name evidence="2" type="ORF">Csp_D27920</name>
</gene>
<evidence type="ECO:0000259" key="1">
    <source>
        <dbReference type="Pfam" id="PF05134"/>
    </source>
</evidence>
<sequence>MIVPAAALSWHRVSLPPGLLVRNGQARNPAKLRAVLEGLLEDQLLDEPAQLHLAVQANAGESGALWVAACQRVWLKNTLSALTGAGHTVRRIAPEWAPSTLSDSPTTLWLTGEAEGAELVWADHAGVYRRIVPPSNTSSGTAPAALPTDAAVYAEPACAALAEQLLHREVTVQHRAQRLQSCTDTDWNLAQGEFATRNAALRRAGDAALMLWQAPAWRPARWAFALLCAVQVAGLNAQAWQARQALSSQRSAIQNVLLTTFPNTTVVVDAPLQMQRAVDALGQSSGPGPIARPGAHFGGFWRAGARQWCASSY</sequence>
<dbReference type="InterPro" id="IPR007812">
    <property type="entry name" value="T2SS_protein-GspL"/>
</dbReference>
<dbReference type="GO" id="GO:0015628">
    <property type="term" value="P:protein secretion by the type II secretion system"/>
    <property type="evidence" value="ECO:0007669"/>
    <property type="project" value="InterPro"/>
</dbReference>
<protein>
    <recommendedName>
        <fullName evidence="1">GspL cytoplasmic actin-ATPase-like domain-containing protein</fullName>
    </recommendedName>
</protein>
<dbReference type="EMBL" id="FN543107">
    <property type="protein sequence ID" value="CBA31596.1"/>
    <property type="molecule type" value="Genomic_DNA"/>
</dbReference>
<proteinExistence type="predicted"/>
<feature type="domain" description="GspL cytoplasmic actin-ATPase-like" evidence="1">
    <location>
        <begin position="3"/>
        <end position="95"/>
    </location>
</feature>
<dbReference type="SUPFAM" id="SSF53067">
    <property type="entry name" value="Actin-like ATPase domain"/>
    <property type="match status" value="1"/>
</dbReference>
<dbReference type="GO" id="GO:0009276">
    <property type="term" value="C:Gram-negative-bacterium-type cell wall"/>
    <property type="evidence" value="ECO:0007669"/>
    <property type="project" value="InterPro"/>
</dbReference>